<dbReference type="InterPro" id="IPR044925">
    <property type="entry name" value="His-Me_finger_sf"/>
</dbReference>
<evidence type="ECO:0000259" key="1">
    <source>
        <dbReference type="Pfam" id="PF13392"/>
    </source>
</evidence>
<dbReference type="Pfam" id="PF13392">
    <property type="entry name" value="HNH_3"/>
    <property type="match status" value="1"/>
</dbReference>
<name>K9D318_9FIRM</name>
<evidence type="ECO:0000313" key="3">
    <source>
        <dbReference type="Proteomes" id="UP000009891"/>
    </source>
</evidence>
<gene>
    <name evidence="2" type="ORF">HMPREF9282_00520</name>
</gene>
<dbReference type="OrthoDB" id="6631788at2"/>
<keyword evidence="3" id="KW-1185">Reference proteome</keyword>
<dbReference type="SUPFAM" id="SSF54060">
    <property type="entry name" value="His-Me finger endonucleases"/>
    <property type="match status" value="1"/>
</dbReference>
<dbReference type="eggNOG" id="ENOG5033AUY">
    <property type="taxonomic scope" value="Bacteria"/>
</dbReference>
<sequence>MISKTVANRGNLSLIDMVILCQDPYTPESEVYMTNEFETMISDFVRVKVGTYETLDDYYINRKGDIIGVRRRTMQVLKPKVSVNGYYQIALRDKSGNRNWYNIHRLVAFTFLTNPRGEGTQVNHKDGNKLNNNVENLEWTTPSGNTIHAYENGLCAKVLKAGALYKDGEYIASFKKKKDVVNYICKETGYSFDVVRKSLTGLVPNTNLQCYQYILS</sequence>
<organism evidence="2 3">
    <name type="scientific">Veillonella seminalis ACS-216-V-Col6b</name>
    <dbReference type="NCBI Taxonomy" id="883156"/>
    <lineage>
        <taxon>Bacteria</taxon>
        <taxon>Bacillati</taxon>
        <taxon>Bacillota</taxon>
        <taxon>Negativicutes</taxon>
        <taxon>Veillonellales</taxon>
        <taxon>Veillonellaceae</taxon>
        <taxon>Veillonella</taxon>
    </lineage>
</organism>
<dbReference type="Gene3D" id="3.90.75.20">
    <property type="match status" value="1"/>
</dbReference>
<dbReference type="PATRIC" id="fig|883156.3.peg.513"/>
<dbReference type="STRING" id="883156.HMPREF9282_00520"/>
<dbReference type="Proteomes" id="UP000009891">
    <property type="component" value="Unassembled WGS sequence"/>
</dbReference>
<feature type="domain" description="HNH nuclease" evidence="1">
    <location>
        <begin position="118"/>
        <end position="145"/>
    </location>
</feature>
<proteinExistence type="predicted"/>
<evidence type="ECO:0000313" key="2">
    <source>
        <dbReference type="EMBL" id="EKU78723.1"/>
    </source>
</evidence>
<accession>K9D318</accession>
<dbReference type="InterPro" id="IPR003615">
    <property type="entry name" value="HNH_nuc"/>
</dbReference>
<dbReference type="AlphaFoldDB" id="K9D318"/>
<reference evidence="2 3" key="1">
    <citation type="submission" date="2012-09" db="EMBL/GenBank/DDBJ databases">
        <title>The Genome Sequence of Veillonella ratti ACS-216-V-COL6B.</title>
        <authorList>
            <consortium name="The Broad Institute Genome Sequencing Platform"/>
            <person name="Earl A."/>
            <person name="Ward D."/>
            <person name="Feldgarden M."/>
            <person name="Gevers D."/>
            <person name="Saerens B."/>
            <person name="Vaneechoutte M."/>
            <person name="Walker B."/>
            <person name="Young S.K."/>
            <person name="Zeng Q."/>
            <person name="Gargeya S."/>
            <person name="Fitzgerald M."/>
            <person name="Haas B."/>
            <person name="Abouelleil A."/>
            <person name="Alvarado L."/>
            <person name="Arachchi H.M."/>
            <person name="Berlin A."/>
            <person name="Chapman S.B."/>
            <person name="Goldberg J."/>
            <person name="Griggs A."/>
            <person name="Gujja S."/>
            <person name="Hansen M."/>
            <person name="Howarth C."/>
            <person name="Imamovic A."/>
            <person name="Larimer J."/>
            <person name="McCowen C."/>
            <person name="Montmayeur A."/>
            <person name="Murphy C."/>
            <person name="Neiman D."/>
            <person name="Pearson M."/>
            <person name="Priest M."/>
            <person name="Roberts A."/>
            <person name="Saif S."/>
            <person name="Shea T."/>
            <person name="Sisk P."/>
            <person name="Sykes S."/>
            <person name="Wortman J."/>
            <person name="Nusbaum C."/>
            <person name="Birren B."/>
        </authorList>
    </citation>
    <scope>NUCLEOTIDE SEQUENCE [LARGE SCALE GENOMIC DNA]</scope>
    <source>
        <strain evidence="2 3">ACS-216-V-Col6b</strain>
    </source>
</reference>
<comment type="caution">
    <text evidence="2">The sequence shown here is derived from an EMBL/GenBank/DDBJ whole genome shotgun (WGS) entry which is preliminary data.</text>
</comment>
<dbReference type="HOGENOM" id="CLU_1277170_0_0_9"/>
<dbReference type="EMBL" id="AHAF01000003">
    <property type="protein sequence ID" value="EKU78723.1"/>
    <property type="molecule type" value="Genomic_DNA"/>
</dbReference>
<protein>
    <recommendedName>
        <fullName evidence="1">HNH nuclease domain-containing protein</fullName>
    </recommendedName>
</protein>